<evidence type="ECO:0000313" key="3">
    <source>
        <dbReference type="EMBL" id="UQS22996.1"/>
    </source>
</evidence>
<keyword evidence="2" id="KW-1133">Transmembrane helix</keyword>
<organism evidence="3 4">
    <name type="scientific">Amycolatopsis thermalba</name>
    <dbReference type="NCBI Taxonomy" id="944492"/>
    <lineage>
        <taxon>Bacteria</taxon>
        <taxon>Bacillati</taxon>
        <taxon>Actinomycetota</taxon>
        <taxon>Actinomycetes</taxon>
        <taxon>Pseudonocardiales</taxon>
        <taxon>Pseudonocardiaceae</taxon>
        <taxon>Amycolatopsis</taxon>
    </lineage>
</organism>
<gene>
    <name evidence="3" type="ORF">L1857_09290</name>
</gene>
<feature type="transmembrane region" description="Helical" evidence="2">
    <location>
        <begin position="25"/>
        <end position="43"/>
    </location>
</feature>
<feature type="transmembrane region" description="Helical" evidence="2">
    <location>
        <begin position="55"/>
        <end position="75"/>
    </location>
</feature>
<keyword evidence="2" id="KW-0472">Membrane</keyword>
<dbReference type="Proteomes" id="UP000830158">
    <property type="component" value="Chromosome"/>
</dbReference>
<dbReference type="RefSeq" id="WP_162831153.1">
    <property type="nucleotide sequence ID" value="NZ_CP091196.1"/>
</dbReference>
<protein>
    <submittedName>
        <fullName evidence="3">Uncharacterized protein</fullName>
    </submittedName>
</protein>
<keyword evidence="4" id="KW-1185">Reference proteome</keyword>
<evidence type="ECO:0000256" key="2">
    <source>
        <dbReference type="SAM" id="Phobius"/>
    </source>
</evidence>
<name>A0ABY4NSE0_9PSEU</name>
<proteinExistence type="predicted"/>
<accession>A0ABY4NSE0</accession>
<dbReference type="EMBL" id="CP091196">
    <property type="protein sequence ID" value="UQS22996.1"/>
    <property type="molecule type" value="Genomic_DNA"/>
</dbReference>
<evidence type="ECO:0000313" key="4">
    <source>
        <dbReference type="Proteomes" id="UP000830158"/>
    </source>
</evidence>
<feature type="compositionally biased region" description="Polar residues" evidence="1">
    <location>
        <begin position="145"/>
        <end position="157"/>
    </location>
</feature>
<keyword evidence="2" id="KW-0812">Transmembrane</keyword>
<evidence type="ECO:0000256" key="1">
    <source>
        <dbReference type="SAM" id="MobiDB-lite"/>
    </source>
</evidence>
<sequence length="157" mass="17151">MWLATLTLSFIAGWTESSLLFGTSLAVPALSLGTAACAWLVAASTRRHLAERTQIALLMKKVSGIAALNVLYILLQTAYDPAAFRTADTVLLYLLNLAGIVTIPHSVEAHHIAVETYSKHRARIAMKRNIMRVNMAHSTKRPRSKTGQNTKPKASAR</sequence>
<feature type="region of interest" description="Disordered" evidence="1">
    <location>
        <begin position="135"/>
        <end position="157"/>
    </location>
</feature>
<reference evidence="3" key="1">
    <citation type="submission" date="2022-01" db="EMBL/GenBank/DDBJ databases">
        <title>PSI-footprinting approach for the identification of protein synthesis inhibitor producers.</title>
        <authorList>
            <person name="Handel F."/>
            <person name="Kulik A."/>
            <person name="Wex K.W."/>
            <person name="Berscheid A."/>
            <person name="Saur J.S."/>
            <person name="Winkler A."/>
            <person name="Wibberg D."/>
            <person name="Kalinowski J."/>
            <person name="Broetz-Oesterhelt H."/>
            <person name="Mast Y."/>
        </authorList>
    </citation>
    <scope>NUCLEOTIDE SEQUENCE</scope>
    <source>
        <strain evidence="3">KNN 49.3e</strain>
    </source>
</reference>